<accession>A0A7V4TZP4</accession>
<feature type="transmembrane region" description="Helical" evidence="1">
    <location>
        <begin position="117"/>
        <end position="135"/>
    </location>
</feature>
<keyword evidence="1" id="KW-1133">Transmembrane helix</keyword>
<feature type="transmembrane region" description="Helical" evidence="1">
    <location>
        <begin position="47"/>
        <end position="68"/>
    </location>
</feature>
<organism evidence="2">
    <name type="scientific">Caldithrix abyssi</name>
    <dbReference type="NCBI Taxonomy" id="187145"/>
    <lineage>
        <taxon>Bacteria</taxon>
        <taxon>Pseudomonadati</taxon>
        <taxon>Calditrichota</taxon>
        <taxon>Calditrichia</taxon>
        <taxon>Calditrichales</taxon>
        <taxon>Calditrichaceae</taxon>
        <taxon>Caldithrix</taxon>
    </lineage>
</organism>
<gene>
    <name evidence="2" type="ORF">ENK44_05745</name>
</gene>
<evidence type="ECO:0000256" key="1">
    <source>
        <dbReference type="SAM" id="Phobius"/>
    </source>
</evidence>
<name>A0A7V4TZP4_CALAY</name>
<evidence type="ECO:0000313" key="2">
    <source>
        <dbReference type="EMBL" id="HGY55178.1"/>
    </source>
</evidence>
<reference evidence="2" key="1">
    <citation type="journal article" date="2020" name="mSystems">
        <title>Genome- and Community-Level Interaction Insights into Carbon Utilization and Element Cycling Functions of Hydrothermarchaeota in Hydrothermal Sediment.</title>
        <authorList>
            <person name="Zhou Z."/>
            <person name="Liu Y."/>
            <person name="Xu W."/>
            <person name="Pan J."/>
            <person name="Luo Z.H."/>
            <person name="Li M."/>
        </authorList>
    </citation>
    <scope>NUCLEOTIDE SEQUENCE [LARGE SCALE GENOMIC DNA]</scope>
    <source>
        <strain evidence="2">HyVt-577</strain>
    </source>
</reference>
<protein>
    <submittedName>
        <fullName evidence="2">Uncharacterized protein</fullName>
    </submittedName>
</protein>
<keyword evidence="1" id="KW-0812">Transmembrane</keyword>
<sequence length="143" mass="16320">MQRLRPAVHKNVLLLISGLLWTGVGILLNTLAFRWLNEYGFWTDVEIILVGIFSAMVIAGYGFTKVAEKNISRIQAYKSKVCVFAFQEWKSYILIAVMMSMGLFMRTTGIIPRYLLAPMYIGIGTALFLSSFKYYQQFIKVAL</sequence>
<dbReference type="EMBL" id="DRQG01000053">
    <property type="protein sequence ID" value="HGY55178.1"/>
    <property type="molecule type" value="Genomic_DNA"/>
</dbReference>
<feature type="transmembrane region" description="Helical" evidence="1">
    <location>
        <begin position="89"/>
        <end position="111"/>
    </location>
</feature>
<comment type="caution">
    <text evidence="2">The sequence shown here is derived from an EMBL/GenBank/DDBJ whole genome shotgun (WGS) entry which is preliminary data.</text>
</comment>
<proteinExistence type="predicted"/>
<dbReference type="Proteomes" id="UP000885779">
    <property type="component" value="Unassembled WGS sequence"/>
</dbReference>
<feature type="transmembrane region" description="Helical" evidence="1">
    <location>
        <begin position="12"/>
        <end position="35"/>
    </location>
</feature>
<keyword evidence="1" id="KW-0472">Membrane</keyword>
<dbReference type="AlphaFoldDB" id="A0A7V4TZP4"/>